<dbReference type="GO" id="GO:1901750">
    <property type="term" value="P:leukotriene D4 biosynthetic process"/>
    <property type="evidence" value="ECO:0007669"/>
    <property type="project" value="TreeGrafter"/>
</dbReference>
<evidence type="ECO:0000256" key="2">
    <source>
        <dbReference type="PIRSR" id="PIRSR600101-1"/>
    </source>
</evidence>
<dbReference type="PRINTS" id="PR01210">
    <property type="entry name" value="GGTRANSPTASE"/>
</dbReference>
<feature type="active site" description="Nucleophile" evidence="2">
    <location>
        <position position="37"/>
    </location>
</feature>
<organism evidence="4 5">
    <name type="scientific">Fundulus heteroclitus</name>
    <name type="common">Killifish</name>
    <name type="synonym">Mummichog</name>
    <dbReference type="NCBI Taxonomy" id="8078"/>
    <lineage>
        <taxon>Eukaryota</taxon>
        <taxon>Metazoa</taxon>
        <taxon>Chordata</taxon>
        <taxon>Craniata</taxon>
        <taxon>Vertebrata</taxon>
        <taxon>Euteleostomi</taxon>
        <taxon>Actinopterygii</taxon>
        <taxon>Neopterygii</taxon>
        <taxon>Teleostei</taxon>
        <taxon>Neoteleostei</taxon>
        <taxon>Acanthomorphata</taxon>
        <taxon>Ovalentaria</taxon>
        <taxon>Atherinomorphae</taxon>
        <taxon>Cyprinodontiformes</taxon>
        <taxon>Fundulidae</taxon>
        <taxon>Fundulus</taxon>
    </lineage>
</organism>
<feature type="binding site" evidence="3">
    <location>
        <begin position="95"/>
        <end position="96"/>
    </location>
    <ligand>
        <name>L-glutamate</name>
        <dbReference type="ChEBI" id="CHEBI:29985"/>
    </ligand>
</feature>
<dbReference type="GO" id="GO:0006954">
    <property type="term" value="P:inflammatory response"/>
    <property type="evidence" value="ECO:0007669"/>
    <property type="project" value="TreeGrafter"/>
</dbReference>
<evidence type="ECO:0000256" key="1">
    <source>
        <dbReference type="ARBA" id="ARBA00009381"/>
    </source>
</evidence>
<keyword evidence="5" id="KW-1185">Reference proteome</keyword>
<dbReference type="GO" id="GO:0006751">
    <property type="term" value="P:glutathione catabolic process"/>
    <property type="evidence" value="ECO:0007669"/>
    <property type="project" value="InterPro"/>
</dbReference>
<dbReference type="SUPFAM" id="SSF56235">
    <property type="entry name" value="N-terminal nucleophile aminohydrolases (Ntn hydrolases)"/>
    <property type="match status" value="1"/>
</dbReference>
<dbReference type="Gene3D" id="3.60.20.40">
    <property type="match status" value="1"/>
</dbReference>
<accession>A0A3Q2Q9X4</accession>
<dbReference type="InterPro" id="IPR000101">
    <property type="entry name" value="GGT_peptidase"/>
</dbReference>
<reference evidence="4" key="2">
    <citation type="submission" date="2025-09" db="UniProtKB">
        <authorList>
            <consortium name="Ensembl"/>
        </authorList>
    </citation>
    <scope>IDENTIFICATION</scope>
</reference>
<dbReference type="GO" id="GO:0002951">
    <property type="term" value="F:leukotriene-C(4) hydrolase"/>
    <property type="evidence" value="ECO:0007669"/>
    <property type="project" value="TreeGrafter"/>
</dbReference>
<dbReference type="InterPro" id="IPR055262">
    <property type="entry name" value="GGT_CS"/>
</dbReference>
<dbReference type="GO" id="GO:0036374">
    <property type="term" value="F:glutathione hydrolase activity"/>
    <property type="evidence" value="ECO:0007669"/>
    <property type="project" value="InterPro"/>
</dbReference>
<dbReference type="InterPro" id="IPR029055">
    <property type="entry name" value="Ntn_hydrolases_N"/>
</dbReference>
<evidence type="ECO:0000256" key="3">
    <source>
        <dbReference type="PIRSR" id="PIRSR600101-2"/>
    </source>
</evidence>
<reference evidence="4" key="1">
    <citation type="submission" date="2025-08" db="UniProtKB">
        <authorList>
            <consortium name="Ensembl"/>
        </authorList>
    </citation>
    <scope>IDENTIFICATION</scope>
</reference>
<feature type="binding site" evidence="3">
    <location>
        <position position="116"/>
    </location>
    <ligand>
        <name>L-glutamate</name>
        <dbReference type="ChEBI" id="CHEBI:29985"/>
    </ligand>
</feature>
<feature type="binding site" evidence="3">
    <location>
        <position position="79"/>
    </location>
    <ligand>
        <name>L-glutamate</name>
        <dbReference type="ChEBI" id="CHEBI:29985"/>
    </ligand>
</feature>
<dbReference type="Ensembl" id="ENSFHET00000009947.1">
    <property type="protein sequence ID" value="ENSFHEP00000023586.1"/>
    <property type="gene ID" value="ENSFHEG00000004680.1"/>
</dbReference>
<proteinExistence type="inferred from homology"/>
<protein>
    <submittedName>
        <fullName evidence="4">Gamma-glutamyltransferase 5-like</fullName>
    </submittedName>
</protein>
<dbReference type="GeneTree" id="ENSGT00940000155794"/>
<name>A0A3Q2Q9X4_FUNHE</name>
<dbReference type="PROSITE" id="PS00462">
    <property type="entry name" value="G_GLU_TRANSPEPTIDASE"/>
    <property type="match status" value="1"/>
</dbReference>
<evidence type="ECO:0000313" key="4">
    <source>
        <dbReference type="Ensembl" id="ENSFHEP00000023586.1"/>
    </source>
</evidence>
<dbReference type="STRING" id="8078.ENSFHEP00000023586"/>
<evidence type="ECO:0000313" key="5">
    <source>
        <dbReference type="Proteomes" id="UP000265000"/>
    </source>
</evidence>
<dbReference type="Proteomes" id="UP000265000">
    <property type="component" value="Unplaced"/>
</dbReference>
<dbReference type="AlphaFoldDB" id="A0A3Q2Q9X4"/>
<feature type="binding site" evidence="3">
    <location>
        <begin position="55"/>
        <end position="57"/>
    </location>
    <ligand>
        <name>L-glutamate</name>
        <dbReference type="ChEBI" id="CHEBI:29985"/>
    </ligand>
</feature>
<comment type="similarity">
    <text evidence="1">Belongs to the gamma-glutamyltransferase family.</text>
</comment>
<dbReference type="Pfam" id="PF01019">
    <property type="entry name" value="G_glu_transpept"/>
    <property type="match status" value="1"/>
</dbReference>
<dbReference type="PANTHER" id="PTHR11686">
    <property type="entry name" value="GAMMA GLUTAMYL TRANSPEPTIDASE"/>
    <property type="match status" value="1"/>
</dbReference>
<dbReference type="InterPro" id="IPR043137">
    <property type="entry name" value="GGT_ssub_C"/>
</dbReference>
<sequence length="217" mass="23257">VTSEFLQCSFADHIRSLISYNRTHDYNVPPYLDSMGTTHVSVLAEDGSAVAVTSTINYRFGSGVYSSSTGIILNNELSDFCGRTVNISPGEQPPSSMAPAVLKSDSEILVIGASGGSRITSALASVSGHAHSHQDVFFLLQALINHLWFGKSLKEAIATPLVFVDSENSLIKTLAGLGHQLKQVDISYHSSVNAVEKKGGWFCAVSDYRKRGEAAGY</sequence>
<dbReference type="PANTHER" id="PTHR11686:SF19">
    <property type="entry name" value="GLUTATHIONE HYDROLASE 5 PROENZYME"/>
    <property type="match status" value="1"/>
</dbReference>
<dbReference type="GO" id="GO:0005886">
    <property type="term" value="C:plasma membrane"/>
    <property type="evidence" value="ECO:0007669"/>
    <property type="project" value="TreeGrafter"/>
</dbReference>